<dbReference type="SUPFAM" id="SSF103473">
    <property type="entry name" value="MFS general substrate transporter"/>
    <property type="match status" value="1"/>
</dbReference>
<evidence type="ECO:0000256" key="1">
    <source>
        <dbReference type="ARBA" id="ARBA00004141"/>
    </source>
</evidence>
<dbReference type="GO" id="GO:0022857">
    <property type="term" value="F:transmembrane transporter activity"/>
    <property type="evidence" value="ECO:0007669"/>
    <property type="project" value="InterPro"/>
</dbReference>
<dbReference type="EMBL" id="HQ005275">
    <property type="protein sequence ID" value="AEK82130.1"/>
    <property type="molecule type" value="mRNA"/>
</dbReference>
<evidence type="ECO:0000256" key="2">
    <source>
        <dbReference type="ARBA" id="ARBA00005982"/>
    </source>
</evidence>
<dbReference type="AlphaFoldDB" id="H6SWQ4"/>
<feature type="transmembrane region" description="Helical" evidence="6">
    <location>
        <begin position="377"/>
        <end position="397"/>
    </location>
</feature>
<evidence type="ECO:0000256" key="4">
    <source>
        <dbReference type="ARBA" id="ARBA00022989"/>
    </source>
</evidence>
<dbReference type="GO" id="GO:0016020">
    <property type="term" value="C:membrane"/>
    <property type="evidence" value="ECO:0007669"/>
    <property type="project" value="UniProtKB-SubCell"/>
</dbReference>
<feature type="transmembrane region" description="Helical" evidence="6">
    <location>
        <begin position="336"/>
        <end position="356"/>
    </location>
</feature>
<evidence type="ECO:0000256" key="5">
    <source>
        <dbReference type="ARBA" id="ARBA00023136"/>
    </source>
</evidence>
<dbReference type="InterPro" id="IPR036259">
    <property type="entry name" value="MFS_trans_sf"/>
</dbReference>
<name>H6SWQ4_DATGL</name>
<evidence type="ECO:0000256" key="3">
    <source>
        <dbReference type="ARBA" id="ARBA00022692"/>
    </source>
</evidence>
<keyword evidence="4 6" id="KW-1133">Transmembrane helix</keyword>
<dbReference type="PANTHER" id="PTHR11654">
    <property type="entry name" value="OLIGOPEPTIDE TRANSPORTER-RELATED"/>
    <property type="match status" value="1"/>
</dbReference>
<feature type="transmembrane region" description="Helical" evidence="6">
    <location>
        <begin position="105"/>
        <end position="125"/>
    </location>
</feature>
<accession>H6SWQ4</accession>
<keyword evidence="3 6" id="KW-0812">Transmembrane</keyword>
<feature type="transmembrane region" description="Helical" evidence="6">
    <location>
        <begin position="459"/>
        <end position="480"/>
    </location>
</feature>
<dbReference type="InterPro" id="IPR000109">
    <property type="entry name" value="POT_fam"/>
</dbReference>
<dbReference type="Gene3D" id="1.20.1250.20">
    <property type="entry name" value="MFS general substrate transporter like domains"/>
    <property type="match status" value="1"/>
</dbReference>
<protein>
    <submittedName>
        <fullName evidence="7">Dicarboxylate transporter</fullName>
    </submittedName>
</protein>
<feature type="transmembrane region" description="Helical" evidence="6">
    <location>
        <begin position="428"/>
        <end position="447"/>
    </location>
</feature>
<feature type="transmembrane region" description="Helical" evidence="6">
    <location>
        <begin position="295"/>
        <end position="316"/>
    </location>
</feature>
<feature type="transmembrane region" description="Helical" evidence="6">
    <location>
        <begin position="58"/>
        <end position="80"/>
    </location>
</feature>
<feature type="transmembrane region" description="Helical" evidence="6">
    <location>
        <begin position="500"/>
        <end position="523"/>
    </location>
</feature>
<feature type="transmembrane region" description="Helical" evidence="6">
    <location>
        <begin position="29"/>
        <end position="46"/>
    </location>
</feature>
<reference evidence="7" key="1">
    <citation type="submission" date="2010-07" db="EMBL/GenBank/DDBJ databases">
        <title>Comparison of the nodule vs. root transcriptome of the actinorhizal plant Datisca glomerata: what can SAGE-type library sequencing achieve when no genome sequence is available?</title>
        <authorList>
            <person name="Persson T."/>
            <person name="Demina I."/>
            <person name="Plaszczyca M."/>
            <person name="Pawlowski K."/>
        </authorList>
    </citation>
    <scope>NUCLEOTIDE SEQUENCE</scope>
    <source>
        <tissue evidence="7">Nodules</tissue>
    </source>
</reference>
<organism evidence="7">
    <name type="scientific">Datisca glomerata</name>
    <name type="common">Durango root</name>
    <dbReference type="NCBI Taxonomy" id="34297"/>
    <lineage>
        <taxon>Eukaryota</taxon>
        <taxon>Viridiplantae</taxon>
        <taxon>Streptophyta</taxon>
        <taxon>Embryophyta</taxon>
        <taxon>Tracheophyta</taxon>
        <taxon>Spermatophyta</taxon>
        <taxon>Magnoliopsida</taxon>
        <taxon>eudicotyledons</taxon>
        <taxon>Gunneridae</taxon>
        <taxon>Pentapetalae</taxon>
        <taxon>rosids</taxon>
        <taxon>fabids</taxon>
        <taxon>Cucurbitales</taxon>
        <taxon>Datiscaceae</taxon>
        <taxon>Datisca</taxon>
    </lineage>
</organism>
<feature type="transmembrane region" description="Helical" evidence="6">
    <location>
        <begin position="175"/>
        <end position="195"/>
    </location>
</feature>
<keyword evidence="5 6" id="KW-0472">Membrane</keyword>
<sequence length="547" mass="61156">MAFVANAVSLITYFYGYINFGLKDSATSLTNFTGAAYILTLVGAFISDTYMSRFTTCVLFASIELLGYALLTVQACSQQLRPFPRMDLPLSQMEQSEPADAGQKAILYAGLYLVALGTGGVKAALPILGAEQFDVNDPKEAARVSSFFNWFVFSLVIGAIFGVTFVVWISTFKGWSWGFGVCTIAILLSIVMLCIGKPFYKDNSMPKESPLLRITQVIVVSVQKRKLPIPENDDELYEIRDKVGANYEILQRTSQFRFLDRAAVVKKINGSQVATTTVNGSWSLCTITQVEETKILIRMLPIILSTVFMNTCLAQLQTFSIYQGTTMDPYMMGFKVPIPSIPVIPLIFMFFFIPLYDRIFVPIARKITGIPTGIRHLQRVGIGLVLSAISMAVAGFVETHRKNVAVQHDMVESREHLPMSMFWLGSQYAIFGVADMFTLVGLMEFFYEQSSASMKSLSTSISWCSLAFGYFTSTVMVEVVNKVSGGWLARDNLNKDHLNYFYWLLSLLSVINFGVYLVFASWYRYKTVEVKQGDEEVKSKEVKQSDG</sequence>
<evidence type="ECO:0000256" key="6">
    <source>
        <dbReference type="SAM" id="Phobius"/>
    </source>
</evidence>
<comment type="similarity">
    <text evidence="2">Belongs to the major facilitator superfamily. Proton-dependent oligopeptide transporter (POT/PTR) (TC 2.A.17) family.</text>
</comment>
<evidence type="ECO:0000313" key="7">
    <source>
        <dbReference type="EMBL" id="AEK82130.1"/>
    </source>
</evidence>
<comment type="subcellular location">
    <subcellularLocation>
        <location evidence="1">Membrane</location>
        <topology evidence="1">Multi-pass membrane protein</topology>
    </subcellularLocation>
</comment>
<proteinExistence type="evidence at transcript level"/>
<feature type="transmembrane region" description="Helical" evidence="6">
    <location>
        <begin position="146"/>
        <end position="169"/>
    </location>
</feature>
<dbReference type="Pfam" id="PF00854">
    <property type="entry name" value="PTR2"/>
    <property type="match status" value="1"/>
</dbReference>